<keyword evidence="5" id="KW-0560">Oxidoreductase</keyword>
<dbReference type="Pfam" id="PF00173">
    <property type="entry name" value="Cyt-b5"/>
    <property type="match status" value="1"/>
</dbReference>
<evidence type="ECO:0000256" key="4">
    <source>
        <dbReference type="ARBA" id="ARBA00022989"/>
    </source>
</evidence>
<dbReference type="SMART" id="SM01117">
    <property type="entry name" value="Cyt-b5"/>
    <property type="match status" value="1"/>
</dbReference>
<evidence type="ECO:0000256" key="8">
    <source>
        <dbReference type="SAM" id="Phobius"/>
    </source>
</evidence>
<dbReference type="Proteomes" id="UP000050792">
    <property type="component" value="Unassembled WGS sequence"/>
</dbReference>
<dbReference type="SUPFAM" id="SSF55856">
    <property type="entry name" value="Cytochrome b5-like heme/steroid binding domain"/>
    <property type="match status" value="1"/>
</dbReference>
<evidence type="ECO:0000256" key="7">
    <source>
        <dbReference type="ARBA" id="ARBA00023136"/>
    </source>
</evidence>
<feature type="domain" description="Cytochrome b5 heme-binding" evidence="9">
    <location>
        <begin position="46"/>
        <end position="123"/>
    </location>
</feature>
<dbReference type="WBParaSite" id="SRDH1_34510.2">
    <property type="protein sequence ID" value="SRDH1_34510.2"/>
    <property type="gene ID" value="SRDH1_34510"/>
</dbReference>
<evidence type="ECO:0000313" key="10">
    <source>
        <dbReference type="Proteomes" id="UP000050792"/>
    </source>
</evidence>
<dbReference type="Gene3D" id="3.10.120.10">
    <property type="entry name" value="Cytochrome b5-like heme/steroid binding domain"/>
    <property type="match status" value="1"/>
</dbReference>
<dbReference type="PANTHER" id="PTHR19353:SF88">
    <property type="entry name" value="DELTA(5) FATTY ACID DESATURASE FAT-4"/>
    <property type="match status" value="1"/>
</dbReference>
<evidence type="ECO:0000256" key="6">
    <source>
        <dbReference type="ARBA" id="ARBA00023098"/>
    </source>
</evidence>
<name>A0AA85F374_9TREM</name>
<feature type="transmembrane region" description="Helical" evidence="8">
    <location>
        <begin position="20"/>
        <end position="39"/>
    </location>
</feature>
<evidence type="ECO:0000256" key="2">
    <source>
        <dbReference type="ARBA" id="ARBA00009295"/>
    </source>
</evidence>
<feature type="transmembrane region" description="Helical" evidence="8">
    <location>
        <begin position="329"/>
        <end position="358"/>
    </location>
</feature>
<proteinExistence type="inferred from homology"/>
<comment type="similarity">
    <text evidence="2">Belongs to the fatty acid desaturase type 1 family.</text>
</comment>
<dbReference type="InterPro" id="IPR012171">
    <property type="entry name" value="Fatty_acid_desaturase"/>
</dbReference>
<organism evidence="10 11">
    <name type="scientific">Schistosoma rodhaini</name>
    <dbReference type="NCBI Taxonomy" id="6188"/>
    <lineage>
        <taxon>Eukaryota</taxon>
        <taxon>Metazoa</taxon>
        <taxon>Spiralia</taxon>
        <taxon>Lophotrochozoa</taxon>
        <taxon>Platyhelminthes</taxon>
        <taxon>Trematoda</taxon>
        <taxon>Digenea</taxon>
        <taxon>Strigeidida</taxon>
        <taxon>Schistosomatoidea</taxon>
        <taxon>Schistosomatidae</taxon>
        <taxon>Schistosoma</taxon>
    </lineage>
</organism>
<dbReference type="GO" id="GO:0006629">
    <property type="term" value="P:lipid metabolic process"/>
    <property type="evidence" value="ECO:0007669"/>
    <property type="project" value="UniProtKB-KW"/>
</dbReference>
<evidence type="ECO:0000256" key="1">
    <source>
        <dbReference type="ARBA" id="ARBA00004141"/>
    </source>
</evidence>
<dbReference type="AlphaFoldDB" id="A0AA85F374"/>
<evidence type="ECO:0000313" key="11">
    <source>
        <dbReference type="WBParaSite" id="SRDH1_34510.2"/>
    </source>
</evidence>
<keyword evidence="10" id="KW-1185">Reference proteome</keyword>
<dbReference type="InterPro" id="IPR036400">
    <property type="entry name" value="Cyt_B5-like_heme/steroid_sf"/>
</dbReference>
<feature type="transmembrane region" description="Helical" evidence="8">
    <location>
        <begin position="161"/>
        <end position="184"/>
    </location>
</feature>
<reference evidence="10" key="1">
    <citation type="submission" date="2022-06" db="EMBL/GenBank/DDBJ databases">
        <authorList>
            <person name="Berger JAMES D."/>
            <person name="Berger JAMES D."/>
        </authorList>
    </citation>
    <scope>NUCLEOTIDE SEQUENCE [LARGE SCALE GENOMIC DNA]</scope>
</reference>
<keyword evidence="3 8" id="KW-0812">Transmembrane</keyword>
<evidence type="ECO:0000256" key="3">
    <source>
        <dbReference type="ARBA" id="ARBA00022692"/>
    </source>
</evidence>
<feature type="transmembrane region" description="Helical" evidence="8">
    <location>
        <begin position="298"/>
        <end position="317"/>
    </location>
</feature>
<protein>
    <recommendedName>
        <fullName evidence="9">Cytochrome b5 heme-binding domain-containing protein</fullName>
    </recommendedName>
</protein>
<dbReference type="PROSITE" id="PS50255">
    <property type="entry name" value="CYTOCHROME_B5_2"/>
    <property type="match status" value="1"/>
</dbReference>
<evidence type="ECO:0000259" key="9">
    <source>
        <dbReference type="PROSITE" id="PS50255"/>
    </source>
</evidence>
<dbReference type="GO" id="GO:0016020">
    <property type="term" value="C:membrane"/>
    <property type="evidence" value="ECO:0007669"/>
    <property type="project" value="UniProtKB-SubCell"/>
</dbReference>
<accession>A0AA85F374</accession>
<dbReference type="CDD" id="cd03506">
    <property type="entry name" value="Delta6-FADS-like"/>
    <property type="match status" value="1"/>
</dbReference>
<dbReference type="GO" id="GO:0016717">
    <property type="term" value="F:oxidoreductase activity, acting on paired donors, with oxidation of a pair of donors resulting in the reduction of molecular oxygen to two molecules of water"/>
    <property type="evidence" value="ECO:0007669"/>
    <property type="project" value="TreeGrafter"/>
</dbReference>
<keyword evidence="4 8" id="KW-1133">Transmembrane helix</keyword>
<comment type="subcellular location">
    <subcellularLocation>
        <location evidence="1">Membrane</location>
        <topology evidence="1">Multi-pass membrane protein</topology>
    </subcellularLocation>
</comment>
<keyword evidence="6" id="KW-0443">Lipid metabolism</keyword>
<sequence length="487" mass="58045">MKNFRDNWTNYLNNSLSVYLYKNIVYCTFRVVSILFSGFRELQMAKGLFNWGEVKKHQSLKDRWIVIDNKVYDVSSWQNKHPGGRKVIGHYAGQDATGAFIAFHKNRQYAEKFLSAYYIGDLDQDCPEDKDMNSKIREYHEDLEGIRKILLQQRLFDGSKIFFGTMILQVFVLELLAYLNLAYFETSWWRIMLSIILYSISQGQASWLQHDLGHLSVFRSTRTNHIFHEIILGLTKGASCHWWNHMHSQHHAKPNVIDKDPDTRLEPIFVVGDNLLRRAASPESKWTWHFPYEHQHKYFFLIGPPLLFPVYFQIMSFRHMWIHKRIEDFLYVMGFWAKLLCLYYSLLGFWGTLVYFFVIRVIESHWFTWVSQSNHLAMPVDYDRAEPWFRLQLNGTCNVENSLFNDWFTGHLNFQIEHHLFPTMPRHNYHIVKPYVKALCEKYNLPYRVKPIGIAFADVFKILKSSAELWKKVKCEEEKCMKKLIDD</sequence>
<keyword evidence="7 8" id="KW-0472">Membrane</keyword>
<dbReference type="PRINTS" id="PR00363">
    <property type="entry name" value="CYTOCHROMEB5"/>
</dbReference>
<dbReference type="PANTHER" id="PTHR19353">
    <property type="entry name" value="FATTY ACID DESATURASE 2"/>
    <property type="match status" value="1"/>
</dbReference>
<evidence type="ECO:0000256" key="5">
    <source>
        <dbReference type="ARBA" id="ARBA00023002"/>
    </source>
</evidence>
<dbReference type="PIRSF" id="PIRSF015921">
    <property type="entry name" value="FA_sphinglp_des"/>
    <property type="match status" value="1"/>
</dbReference>
<dbReference type="InterPro" id="IPR005804">
    <property type="entry name" value="FA_desaturase_dom"/>
</dbReference>
<dbReference type="Pfam" id="PF00487">
    <property type="entry name" value="FA_desaturase"/>
    <property type="match status" value="1"/>
</dbReference>
<dbReference type="InterPro" id="IPR001199">
    <property type="entry name" value="Cyt_B5-like_heme/steroid-bd"/>
</dbReference>
<reference evidence="11" key="2">
    <citation type="submission" date="2023-11" db="UniProtKB">
        <authorList>
            <consortium name="WormBaseParasite"/>
        </authorList>
    </citation>
    <scope>IDENTIFICATION</scope>
</reference>